<accession>A0ABX1ACM7</accession>
<dbReference type="EMBL" id="JAATEM010000027">
    <property type="protein sequence ID" value="NJP52672.1"/>
    <property type="molecule type" value="Genomic_DNA"/>
</dbReference>
<dbReference type="Pfam" id="PF02585">
    <property type="entry name" value="PIG-L"/>
    <property type="match status" value="1"/>
</dbReference>
<dbReference type="InterPro" id="IPR003737">
    <property type="entry name" value="GlcNAc_PI_deacetylase-related"/>
</dbReference>
<dbReference type="PANTHER" id="PTHR12993">
    <property type="entry name" value="N-ACETYLGLUCOSAMINYL-PHOSPHATIDYLINOSITOL DE-N-ACETYLASE-RELATED"/>
    <property type="match status" value="1"/>
</dbReference>
<evidence type="ECO:0000256" key="2">
    <source>
        <dbReference type="SAM" id="MobiDB-lite"/>
    </source>
</evidence>
<feature type="compositionally biased region" description="Low complexity" evidence="2">
    <location>
        <begin position="255"/>
        <end position="270"/>
    </location>
</feature>
<evidence type="ECO:0008006" key="5">
    <source>
        <dbReference type="Google" id="ProtNLM"/>
    </source>
</evidence>
<sequence length="292" mass="30797">MPSLLAVYAHPDDESLFSGGVLARNAAEGGRTAVVTATWAEGTHRAAELAEALRLLGISEEPRLLGYADSRVPDSAPGSPRLCDAPLDEAVGRLAGHIRDVRPEIVVTHDAYGGVTGHEDHVRTHRLTVLAVQAAGFGRLYPEAGAPWQPRVLCLAAHPHSAGRAMSGLGGTAADRLWTVPDDDRITTTVDVRPWLSRKWAAIRAHRCEARLGAAPGLLAGLPADVREQLLGTEWYIRQDLVHAGDGGEGRPLTGGRRPVRAGPGPGAHRAAAEGSGCGGAVGRSWVRARWA</sequence>
<dbReference type="RefSeq" id="WP_167997508.1">
    <property type="nucleotide sequence ID" value="NZ_JAATEM010000027.1"/>
</dbReference>
<dbReference type="PANTHER" id="PTHR12993:SF26">
    <property type="entry name" value="1D-MYO-INOSITOL 2-ACETAMIDO-2-DEOXY-ALPHA-D-GLUCOPYRANOSIDE DEACETYLASE"/>
    <property type="match status" value="1"/>
</dbReference>
<evidence type="ECO:0000313" key="4">
    <source>
        <dbReference type="Proteomes" id="UP000730591"/>
    </source>
</evidence>
<dbReference type="Proteomes" id="UP000730591">
    <property type="component" value="Unassembled WGS sequence"/>
</dbReference>
<proteinExistence type="predicted"/>
<dbReference type="InterPro" id="IPR024078">
    <property type="entry name" value="LmbE-like_dom_sf"/>
</dbReference>
<dbReference type="SUPFAM" id="SSF102588">
    <property type="entry name" value="LmbE-like"/>
    <property type="match status" value="1"/>
</dbReference>
<name>A0ABX1ACM7_9ACTN</name>
<feature type="region of interest" description="Disordered" evidence="2">
    <location>
        <begin position="246"/>
        <end position="280"/>
    </location>
</feature>
<protein>
    <recommendedName>
        <fullName evidence="5">N-acetyl-1-D-myo-inositol-2-amino-2-deoxy-alpha-D-glucopyranoside deacetylase</fullName>
    </recommendedName>
</protein>
<dbReference type="Gene3D" id="3.40.50.10320">
    <property type="entry name" value="LmbE-like"/>
    <property type="match status" value="1"/>
</dbReference>
<evidence type="ECO:0000313" key="3">
    <source>
        <dbReference type="EMBL" id="NJP52672.1"/>
    </source>
</evidence>
<keyword evidence="1" id="KW-0862">Zinc</keyword>
<organism evidence="3 4">
    <name type="scientific">Streptomyces composti</name>
    <dbReference type="NCBI Taxonomy" id="2720025"/>
    <lineage>
        <taxon>Bacteria</taxon>
        <taxon>Bacillati</taxon>
        <taxon>Actinomycetota</taxon>
        <taxon>Actinomycetes</taxon>
        <taxon>Kitasatosporales</taxon>
        <taxon>Streptomycetaceae</taxon>
        <taxon>Streptomyces</taxon>
    </lineage>
</organism>
<reference evidence="3 4" key="1">
    <citation type="submission" date="2020-03" db="EMBL/GenBank/DDBJ databases">
        <title>WGS of actinomycetes isolated from Thailand.</title>
        <authorList>
            <person name="Thawai C."/>
        </authorList>
    </citation>
    <scope>NUCLEOTIDE SEQUENCE [LARGE SCALE GENOMIC DNA]</scope>
    <source>
        <strain evidence="3 4">SBST2-5</strain>
    </source>
</reference>
<evidence type="ECO:0000256" key="1">
    <source>
        <dbReference type="ARBA" id="ARBA00022833"/>
    </source>
</evidence>
<gene>
    <name evidence="3" type="ORF">HCJ93_22050</name>
</gene>
<comment type="caution">
    <text evidence="3">The sequence shown here is derived from an EMBL/GenBank/DDBJ whole genome shotgun (WGS) entry which is preliminary data.</text>
</comment>
<keyword evidence="4" id="KW-1185">Reference proteome</keyword>